<feature type="region of interest" description="Disordered" evidence="1">
    <location>
        <begin position="84"/>
        <end position="114"/>
    </location>
</feature>
<reference evidence="2 3" key="1">
    <citation type="submission" date="2017-11" db="EMBL/GenBank/DDBJ databases">
        <title>De novo assembly and phasing of dikaryotic genomes from two isolates of Puccinia coronata f. sp. avenae, the causal agent of oat crown rust.</title>
        <authorList>
            <person name="Miller M.E."/>
            <person name="Zhang Y."/>
            <person name="Omidvar V."/>
            <person name="Sperschneider J."/>
            <person name="Schwessinger B."/>
            <person name="Raley C."/>
            <person name="Palmer J.M."/>
            <person name="Garnica D."/>
            <person name="Upadhyaya N."/>
            <person name="Rathjen J."/>
            <person name="Taylor J.M."/>
            <person name="Park R.F."/>
            <person name="Dodds P.N."/>
            <person name="Hirsch C.D."/>
            <person name="Kianian S.F."/>
            <person name="Figueroa M."/>
        </authorList>
    </citation>
    <scope>NUCLEOTIDE SEQUENCE [LARGE SCALE GENOMIC DNA]</scope>
    <source>
        <strain evidence="2">12NC29</strain>
    </source>
</reference>
<feature type="region of interest" description="Disordered" evidence="1">
    <location>
        <begin position="1"/>
        <end position="70"/>
    </location>
</feature>
<evidence type="ECO:0000313" key="3">
    <source>
        <dbReference type="Proteomes" id="UP000235388"/>
    </source>
</evidence>
<keyword evidence="3" id="KW-1185">Reference proteome</keyword>
<dbReference type="PANTHER" id="PTHR31912:SF34">
    <property type="entry name" value="NOTOCHORD-RELATED PROTEIN"/>
    <property type="match status" value="1"/>
</dbReference>
<dbReference type="PANTHER" id="PTHR31912">
    <property type="entry name" value="IP13529P"/>
    <property type="match status" value="1"/>
</dbReference>
<proteinExistence type="predicted"/>
<gene>
    <name evidence="2" type="ORF">PCANC_14548</name>
</gene>
<organism evidence="2 3">
    <name type="scientific">Puccinia coronata f. sp. avenae</name>
    <dbReference type="NCBI Taxonomy" id="200324"/>
    <lineage>
        <taxon>Eukaryota</taxon>
        <taxon>Fungi</taxon>
        <taxon>Dikarya</taxon>
        <taxon>Basidiomycota</taxon>
        <taxon>Pucciniomycotina</taxon>
        <taxon>Pucciniomycetes</taxon>
        <taxon>Pucciniales</taxon>
        <taxon>Pucciniaceae</taxon>
        <taxon>Puccinia</taxon>
    </lineage>
</organism>
<name>A0A2N5UKC3_9BASI</name>
<sequence>MDRNSAVKGGEQSVSCQFDGPHASSQFDVNHERPTKDIFEANEFGELNQGVHENDGHGWDTASDDSHGTPDRLDIRDILDMFHRPFPNQDGEEDQGKGSDLGEEEDGGHTNGWFPFRSKEQLVGLMLVGSMHNTLSRAQYEKLCALMRFLGVDLPHWSSLWRAKTRFRAMLNMDLNRKPSVLNNQFYSLKLSQTLALV</sequence>
<feature type="compositionally biased region" description="Basic and acidic residues" evidence="1">
    <location>
        <begin position="29"/>
        <end position="39"/>
    </location>
</feature>
<dbReference type="EMBL" id="PGCJ01000213">
    <property type="protein sequence ID" value="PLW38066.1"/>
    <property type="molecule type" value="Genomic_DNA"/>
</dbReference>
<dbReference type="Proteomes" id="UP000235388">
    <property type="component" value="Unassembled WGS sequence"/>
</dbReference>
<protein>
    <submittedName>
        <fullName evidence="2">Uncharacterized protein</fullName>
    </submittedName>
</protein>
<feature type="compositionally biased region" description="Basic and acidic residues" evidence="1">
    <location>
        <begin position="52"/>
        <end position="70"/>
    </location>
</feature>
<dbReference type="OrthoDB" id="10636614at2759"/>
<evidence type="ECO:0000313" key="2">
    <source>
        <dbReference type="EMBL" id="PLW38066.1"/>
    </source>
</evidence>
<dbReference type="AlphaFoldDB" id="A0A2N5UKC3"/>
<accession>A0A2N5UKC3</accession>
<comment type="caution">
    <text evidence="2">The sequence shown here is derived from an EMBL/GenBank/DDBJ whole genome shotgun (WGS) entry which is preliminary data.</text>
</comment>
<evidence type="ECO:0000256" key="1">
    <source>
        <dbReference type="SAM" id="MobiDB-lite"/>
    </source>
</evidence>